<dbReference type="OrthoDB" id="4319317at2"/>
<dbReference type="PROSITE" id="PS51078">
    <property type="entry name" value="ICLR_ED"/>
    <property type="match status" value="1"/>
</dbReference>
<dbReference type="InterPro" id="IPR005471">
    <property type="entry name" value="Tscrpt_reg_IclR_N"/>
</dbReference>
<dbReference type="GO" id="GO:0003677">
    <property type="term" value="F:DNA binding"/>
    <property type="evidence" value="ECO:0007669"/>
    <property type="project" value="UniProtKB-KW"/>
</dbReference>
<sequence>MGQYIAVSGIKVLDRSVAILQAVAAEPLSLTELCERTGLPRATTHRLATALEAHRLLSRGTDGRWSTGPTIAALNAGGKDLLIDAALPLMSALKDVTGESVQLYELDGDTRTCVASQEPASGLQNTVPVGSQLPLTSGSAAKIFLAHGSTQLRDALLPHAAFTAEELDEVRLQGWSESVAEREVGLASLSAPVFSSAGTLVAVLSISGPAERLRPHPGDKWSAELVNSAHQLSKAL</sequence>
<accession>A0A0G3HBT7</accession>
<reference evidence="6 7" key="1">
    <citation type="journal article" date="2015" name="Genome Announc.">
        <title>Complete Genome Sequence of the Type Strain Corynebacterium testudinoris DSM 44614, Recovered from Necrotic Lesions in the Mouth of a Tortoise.</title>
        <authorList>
            <person name="Ruckert C."/>
            <person name="Kriete M."/>
            <person name="Jaenicke S."/>
            <person name="Winkler A."/>
            <person name="Tauch A."/>
        </authorList>
    </citation>
    <scope>NUCLEOTIDE SEQUENCE [LARGE SCALE GENOMIC DNA]</scope>
    <source>
        <strain evidence="6 7">DSM 44614</strain>
    </source>
</reference>
<dbReference type="RefSeq" id="WP_047252946.1">
    <property type="nucleotide sequence ID" value="NZ_CP011545.1"/>
</dbReference>
<evidence type="ECO:0000313" key="6">
    <source>
        <dbReference type="EMBL" id="AKK08612.1"/>
    </source>
</evidence>
<evidence type="ECO:0000256" key="1">
    <source>
        <dbReference type="ARBA" id="ARBA00023015"/>
    </source>
</evidence>
<dbReference type="InterPro" id="IPR050707">
    <property type="entry name" value="HTH_MetabolicPath_Reg"/>
</dbReference>
<reference evidence="7" key="2">
    <citation type="submission" date="2015-05" db="EMBL/GenBank/DDBJ databases">
        <title>Complete genome sequence of Corynebacterium testudinoris DSM 44614, recovered from necrotic lesions in the mouth of a tortoise.</title>
        <authorList>
            <person name="Ruckert C."/>
            <person name="Albersmeier A."/>
            <person name="Winkler A."/>
            <person name="Tauch A."/>
        </authorList>
    </citation>
    <scope>NUCLEOTIDE SEQUENCE [LARGE SCALE GENOMIC DNA]</scope>
    <source>
        <strain evidence="7">DSM 44614</strain>
    </source>
</reference>
<keyword evidence="1" id="KW-0805">Transcription regulation</keyword>
<feature type="domain" description="HTH iclR-type" evidence="4">
    <location>
        <begin position="10"/>
        <end position="69"/>
    </location>
</feature>
<dbReference type="Gene3D" id="1.10.10.10">
    <property type="entry name" value="Winged helix-like DNA-binding domain superfamily/Winged helix DNA-binding domain"/>
    <property type="match status" value="1"/>
</dbReference>
<feature type="domain" description="IclR-ED" evidence="5">
    <location>
        <begin position="70"/>
        <end position="236"/>
    </location>
</feature>
<dbReference type="Gene3D" id="3.30.450.40">
    <property type="match status" value="1"/>
</dbReference>
<dbReference type="Pfam" id="PF09339">
    <property type="entry name" value="HTH_IclR"/>
    <property type="match status" value="1"/>
</dbReference>
<protein>
    <submittedName>
        <fullName evidence="6">Transcriptional regulator, IclR family</fullName>
    </submittedName>
</protein>
<dbReference type="PANTHER" id="PTHR30136">
    <property type="entry name" value="HELIX-TURN-HELIX TRANSCRIPTIONAL REGULATOR, ICLR FAMILY"/>
    <property type="match status" value="1"/>
</dbReference>
<dbReference type="Pfam" id="PF01614">
    <property type="entry name" value="IclR_C"/>
    <property type="match status" value="1"/>
</dbReference>
<keyword evidence="2" id="KW-0238">DNA-binding</keyword>
<dbReference type="InterPro" id="IPR014757">
    <property type="entry name" value="Tscrpt_reg_IclR_C"/>
</dbReference>
<dbReference type="AlphaFoldDB" id="A0A0G3HBT7"/>
<evidence type="ECO:0000313" key="7">
    <source>
        <dbReference type="Proteomes" id="UP000035540"/>
    </source>
</evidence>
<dbReference type="PROSITE" id="PS51077">
    <property type="entry name" value="HTH_ICLR"/>
    <property type="match status" value="1"/>
</dbReference>
<organism evidence="6 7">
    <name type="scientific">Corynebacterium testudinoris</name>
    <dbReference type="NCBI Taxonomy" id="136857"/>
    <lineage>
        <taxon>Bacteria</taxon>
        <taxon>Bacillati</taxon>
        <taxon>Actinomycetota</taxon>
        <taxon>Actinomycetes</taxon>
        <taxon>Mycobacteriales</taxon>
        <taxon>Corynebacteriaceae</taxon>
        <taxon>Corynebacterium</taxon>
    </lineage>
</organism>
<dbReference type="GO" id="GO:0045892">
    <property type="term" value="P:negative regulation of DNA-templated transcription"/>
    <property type="evidence" value="ECO:0007669"/>
    <property type="project" value="TreeGrafter"/>
</dbReference>
<proteinExistence type="predicted"/>
<evidence type="ECO:0000259" key="5">
    <source>
        <dbReference type="PROSITE" id="PS51078"/>
    </source>
</evidence>
<dbReference type="KEGG" id="cted:CTEST_05845"/>
<evidence type="ECO:0000259" key="4">
    <source>
        <dbReference type="PROSITE" id="PS51077"/>
    </source>
</evidence>
<evidence type="ECO:0000256" key="2">
    <source>
        <dbReference type="ARBA" id="ARBA00023125"/>
    </source>
</evidence>
<evidence type="ECO:0000256" key="3">
    <source>
        <dbReference type="ARBA" id="ARBA00023163"/>
    </source>
</evidence>
<dbReference type="InterPro" id="IPR036388">
    <property type="entry name" value="WH-like_DNA-bd_sf"/>
</dbReference>
<name>A0A0G3HBT7_9CORY</name>
<dbReference type="PANTHER" id="PTHR30136:SF39">
    <property type="entry name" value="TRANSCRIPTIONAL REGULATORY PROTEIN"/>
    <property type="match status" value="1"/>
</dbReference>
<dbReference type="InterPro" id="IPR036390">
    <property type="entry name" value="WH_DNA-bd_sf"/>
</dbReference>
<dbReference type="EMBL" id="CP011545">
    <property type="protein sequence ID" value="AKK08612.1"/>
    <property type="molecule type" value="Genomic_DNA"/>
</dbReference>
<dbReference type="Proteomes" id="UP000035540">
    <property type="component" value="Chromosome"/>
</dbReference>
<dbReference type="GO" id="GO:0003700">
    <property type="term" value="F:DNA-binding transcription factor activity"/>
    <property type="evidence" value="ECO:0007669"/>
    <property type="project" value="TreeGrafter"/>
</dbReference>
<keyword evidence="3" id="KW-0804">Transcription</keyword>
<dbReference type="SMART" id="SM00346">
    <property type="entry name" value="HTH_ICLR"/>
    <property type="match status" value="1"/>
</dbReference>
<dbReference type="PATRIC" id="fig|136857.5.peg.1160"/>
<dbReference type="InterPro" id="IPR029016">
    <property type="entry name" value="GAF-like_dom_sf"/>
</dbReference>
<gene>
    <name evidence="6" type="primary">ltbR</name>
    <name evidence="6" type="ORF">CTEST_05845</name>
</gene>
<dbReference type="SUPFAM" id="SSF46785">
    <property type="entry name" value="Winged helix' DNA-binding domain"/>
    <property type="match status" value="1"/>
</dbReference>
<dbReference type="STRING" id="136857.CTEST_05845"/>
<dbReference type="SUPFAM" id="SSF55781">
    <property type="entry name" value="GAF domain-like"/>
    <property type="match status" value="1"/>
</dbReference>
<keyword evidence="7" id="KW-1185">Reference proteome</keyword>